<evidence type="ECO:0000313" key="10">
    <source>
        <dbReference type="EMBL" id="AHG89021.1"/>
    </source>
</evidence>
<dbReference type="Proteomes" id="UP000019151">
    <property type="component" value="Chromosome"/>
</dbReference>
<dbReference type="eggNOG" id="COG0577">
    <property type="taxonomic scope" value="Bacteria"/>
</dbReference>
<gene>
    <name evidence="10" type="ORF">J421_1484</name>
</gene>
<dbReference type="InterPro" id="IPR003838">
    <property type="entry name" value="ABC3_permease_C"/>
</dbReference>
<evidence type="ECO:0000256" key="4">
    <source>
        <dbReference type="ARBA" id="ARBA00022989"/>
    </source>
</evidence>
<dbReference type="InterPro" id="IPR017800">
    <property type="entry name" value="ADOP"/>
</dbReference>
<dbReference type="STRING" id="861299.J421_1484"/>
<evidence type="ECO:0000256" key="7">
    <source>
        <dbReference type="SAM" id="Phobius"/>
    </source>
</evidence>
<dbReference type="AlphaFoldDB" id="W0RDY7"/>
<evidence type="ECO:0000259" key="8">
    <source>
        <dbReference type="Pfam" id="PF02687"/>
    </source>
</evidence>
<feature type="transmembrane region" description="Helical" evidence="7">
    <location>
        <begin position="858"/>
        <end position="877"/>
    </location>
</feature>
<feature type="transmembrane region" description="Helical" evidence="7">
    <location>
        <begin position="352"/>
        <end position="375"/>
    </location>
</feature>
<dbReference type="OrthoDB" id="9770036at2"/>
<dbReference type="EMBL" id="CP007128">
    <property type="protein sequence ID" value="AHG89021.1"/>
    <property type="molecule type" value="Genomic_DNA"/>
</dbReference>
<evidence type="ECO:0000256" key="6">
    <source>
        <dbReference type="ARBA" id="ARBA00038076"/>
    </source>
</evidence>
<comment type="subcellular location">
    <subcellularLocation>
        <location evidence="1">Cell membrane</location>
        <topology evidence="1">Multi-pass membrane protein</topology>
    </subcellularLocation>
</comment>
<evidence type="ECO:0000256" key="5">
    <source>
        <dbReference type="ARBA" id="ARBA00023136"/>
    </source>
</evidence>
<accession>W0RDY7</accession>
<dbReference type="PANTHER" id="PTHR30572">
    <property type="entry name" value="MEMBRANE COMPONENT OF TRANSPORTER-RELATED"/>
    <property type="match status" value="1"/>
</dbReference>
<dbReference type="RefSeq" id="WP_025410538.1">
    <property type="nucleotide sequence ID" value="NZ_CP007128.1"/>
</dbReference>
<feature type="domain" description="MacB-like periplasmic core" evidence="9">
    <location>
        <begin position="105"/>
        <end position="317"/>
    </location>
</feature>
<feature type="domain" description="MacB-like periplasmic core" evidence="9">
    <location>
        <begin position="499"/>
        <end position="725"/>
    </location>
</feature>
<dbReference type="Pfam" id="PF12704">
    <property type="entry name" value="MacB_PCD"/>
    <property type="match status" value="2"/>
</dbReference>
<feature type="transmembrane region" description="Helical" evidence="7">
    <location>
        <begin position="449"/>
        <end position="471"/>
    </location>
</feature>
<dbReference type="NCBIfam" id="TIGR03434">
    <property type="entry name" value="ADOP"/>
    <property type="match status" value="1"/>
</dbReference>
<protein>
    <submittedName>
        <fullName evidence="10">Permease</fullName>
    </submittedName>
</protein>
<dbReference type="InterPro" id="IPR025857">
    <property type="entry name" value="MacB_PCD"/>
</dbReference>
<feature type="transmembrane region" description="Helical" evidence="7">
    <location>
        <begin position="407"/>
        <end position="429"/>
    </location>
</feature>
<organism evidence="10 11">
    <name type="scientific">Gemmatirosa kalamazoonensis</name>
    <dbReference type="NCBI Taxonomy" id="861299"/>
    <lineage>
        <taxon>Bacteria</taxon>
        <taxon>Pseudomonadati</taxon>
        <taxon>Gemmatimonadota</taxon>
        <taxon>Gemmatimonadia</taxon>
        <taxon>Gemmatimonadales</taxon>
        <taxon>Gemmatimonadaceae</taxon>
        <taxon>Gemmatirosa</taxon>
    </lineage>
</organism>
<feature type="transmembrane region" description="Helical" evidence="7">
    <location>
        <begin position="499"/>
        <end position="519"/>
    </location>
</feature>
<dbReference type="InParanoid" id="W0RDY7"/>
<comment type="similarity">
    <text evidence="6">Belongs to the ABC-4 integral membrane protein family.</text>
</comment>
<dbReference type="GO" id="GO:0005886">
    <property type="term" value="C:plasma membrane"/>
    <property type="evidence" value="ECO:0007669"/>
    <property type="project" value="UniProtKB-SubCell"/>
</dbReference>
<evidence type="ECO:0000313" key="11">
    <source>
        <dbReference type="Proteomes" id="UP000019151"/>
    </source>
</evidence>
<keyword evidence="5 7" id="KW-0472">Membrane</keyword>
<evidence type="ECO:0000256" key="3">
    <source>
        <dbReference type="ARBA" id="ARBA00022692"/>
    </source>
</evidence>
<sequence length="894" mass="95454">MSDAREWGRVVRDRLSVEDADVVEELAQHAEARFAELRLRGLSDDEARRRVLEEMPDAALLGRARRPRREPVPLGRADGARLAGVWRDLALAARALRSRPVFALAALLTLGLGVGAATAVFSLVDGVVLRPLPYAHPDRLVMLFEGNTAKGLARQPLSPVNLMDYRALGRDFDDVAAWWRPEVDLVDDVGEPIRVPTVEASENLFRVLGVAPQIGRAFPITPRLYGTEAEAVISDRLWRTRFGAAPSTVGRTVRLNGAVFTVVGVMPPGFQFPGETDVWQRLQWDMTQHSRGAHFMGAVARLAPGVAPERATRDLAALGARLGAEHTATNAGWAAEAVPLRDDVAGVFRPGLLALFGASGLLLLVACINVANLLLARATTRRAETAVRTALGATRARLVRQLLAESLVLGTAGTALGLLVAWAAVRGFLAWTPVDVPRAAEVGMHAPVLAFAAVLALATTLAFGLAPALAATRDSLQSTLRDHGRGMSGGRVARRQRSALVVAEVAFAVALLCGAGLLVRTVSTLLRQHTGVAAPESAVAVDVQLPDARYQDWTRVASFYASLMTGVRTHAGVTAAGATNFLPLDAGWRIPFRIVDAPSDDPQGERTTQYVSVDEGYFHALGVRLLRGRTFEARDDADAPGVVVINETMARRFWPDENPVGRRVALTSRNIGPLGHRIRESAEAEIVGVVSDVKNTALTEAPEPAMYSSARQFPFRKLYVVLRGAGGSATLAAVVRDEVRRLDPSLTLGRARSLDRVLAASVDPPRLVMLLMVAFAAVALLLAAVGIYGILSYTVQRRRREFGVRLALGARPSDVLRPVVREALGLALGGAAIGVALAVAGGRFLAGLLYGVTPADPLTMLAVVSVVLAVTLASSVLPGRRAARTDPGRTLRDD</sequence>
<keyword evidence="2" id="KW-1003">Cell membrane</keyword>
<dbReference type="InterPro" id="IPR050250">
    <property type="entry name" value="Macrolide_Exporter_MacB"/>
</dbReference>
<evidence type="ECO:0000256" key="2">
    <source>
        <dbReference type="ARBA" id="ARBA00022475"/>
    </source>
</evidence>
<proteinExistence type="inferred from homology"/>
<feature type="transmembrane region" description="Helical" evidence="7">
    <location>
        <begin position="823"/>
        <end position="846"/>
    </location>
</feature>
<name>W0RDY7_9BACT</name>
<evidence type="ECO:0000259" key="9">
    <source>
        <dbReference type="Pfam" id="PF12704"/>
    </source>
</evidence>
<evidence type="ECO:0000256" key="1">
    <source>
        <dbReference type="ARBA" id="ARBA00004651"/>
    </source>
</evidence>
<keyword evidence="11" id="KW-1185">Reference proteome</keyword>
<keyword evidence="3 7" id="KW-0812">Transmembrane</keyword>
<keyword evidence="4 7" id="KW-1133">Transmembrane helix</keyword>
<feature type="domain" description="ABC3 transporter permease C-terminal" evidence="8">
    <location>
        <begin position="774"/>
        <end position="887"/>
    </location>
</feature>
<feature type="transmembrane region" description="Helical" evidence="7">
    <location>
        <begin position="101"/>
        <end position="124"/>
    </location>
</feature>
<reference evidence="10 11" key="1">
    <citation type="journal article" date="2014" name="Genome Announc.">
        <title>Genome Sequence and Methylome of Soil Bacterium Gemmatirosa kalamazoonensis KBS708T, a Member of the Rarely Cultivated Gemmatimonadetes Phylum.</title>
        <authorList>
            <person name="Debruyn J.M."/>
            <person name="Radosevich M."/>
            <person name="Wommack K.E."/>
            <person name="Polson S.W."/>
            <person name="Hauser L.J."/>
            <person name="Fawaz M.N."/>
            <person name="Korlach J."/>
            <person name="Tsai Y.C."/>
        </authorList>
    </citation>
    <scope>NUCLEOTIDE SEQUENCE [LARGE SCALE GENOMIC DNA]</scope>
    <source>
        <strain evidence="10 11">KBS708</strain>
    </source>
</reference>
<dbReference type="Pfam" id="PF02687">
    <property type="entry name" value="FtsX"/>
    <property type="match status" value="2"/>
</dbReference>
<dbReference type="GO" id="GO:0022857">
    <property type="term" value="F:transmembrane transporter activity"/>
    <property type="evidence" value="ECO:0007669"/>
    <property type="project" value="TreeGrafter"/>
</dbReference>
<dbReference type="HOGENOM" id="CLU_009433_1_0_0"/>
<dbReference type="KEGG" id="gba:J421_1484"/>
<dbReference type="PANTHER" id="PTHR30572:SF4">
    <property type="entry name" value="ABC TRANSPORTER PERMEASE YTRF"/>
    <property type="match status" value="1"/>
</dbReference>
<feature type="transmembrane region" description="Helical" evidence="7">
    <location>
        <begin position="767"/>
        <end position="791"/>
    </location>
</feature>
<feature type="domain" description="ABC3 transporter permease C-terminal" evidence="8">
    <location>
        <begin position="358"/>
        <end position="473"/>
    </location>
</feature>